<protein>
    <recommendedName>
        <fullName evidence="3">Tetratricopeptide repeat protein</fullName>
    </recommendedName>
</protein>
<reference evidence="1 2" key="1">
    <citation type="submission" date="2022-04" db="EMBL/GenBank/DDBJ databases">
        <title>Leucobacter sp. isolated from rhizosphere of onion.</title>
        <authorList>
            <person name="Won M."/>
            <person name="Lee C.-M."/>
            <person name="Woen H.-Y."/>
            <person name="Kwon S.-W."/>
        </authorList>
    </citation>
    <scope>NUCLEOTIDE SEQUENCE [LARGE SCALE GENOMIC DNA]</scope>
    <source>
        <strain evidence="1 2">H25R-14</strain>
    </source>
</reference>
<evidence type="ECO:0000313" key="2">
    <source>
        <dbReference type="Proteomes" id="UP000831775"/>
    </source>
</evidence>
<keyword evidence="2" id="KW-1185">Reference proteome</keyword>
<dbReference type="RefSeq" id="WP_244686456.1">
    <property type="nucleotide sequence ID" value="NZ_CP095043.1"/>
</dbReference>
<sequence>MENHHLDTLVVRTEPVRVTKNLKQVVGDHLEQWGSGFILRRLDTLKGTNQPVELVSSTDPDEAIVLGQLPEWFAQYLPLGALGRFACPITATCNVQGHLYVVDGRLNGFLVFEPHWTRVEELGDQSALESLADRCEGVFPSDHSDLTEQGHLRISGTLEHKLKSLGVHRGVHYLDTVYVIQNLKRERRYEEALEIALVATEASFVQSDRDPSASSYPPPFYAKHAGIILRKLGRMEESKLLAKRYENALTQSTRKRDTVG</sequence>
<dbReference type="EMBL" id="CP095043">
    <property type="protein sequence ID" value="UOQ60651.1"/>
    <property type="molecule type" value="Genomic_DNA"/>
</dbReference>
<dbReference type="Proteomes" id="UP000831775">
    <property type="component" value="Chromosome"/>
</dbReference>
<name>A0ABY4FWH8_9MICO</name>
<accession>A0ABY4FWH8</accession>
<organism evidence="1 2">
    <name type="scientific">Leucobacter rhizosphaerae</name>
    <dbReference type="NCBI Taxonomy" id="2932245"/>
    <lineage>
        <taxon>Bacteria</taxon>
        <taxon>Bacillati</taxon>
        <taxon>Actinomycetota</taxon>
        <taxon>Actinomycetes</taxon>
        <taxon>Micrococcales</taxon>
        <taxon>Microbacteriaceae</taxon>
        <taxon>Leucobacter</taxon>
    </lineage>
</organism>
<evidence type="ECO:0008006" key="3">
    <source>
        <dbReference type="Google" id="ProtNLM"/>
    </source>
</evidence>
<proteinExistence type="predicted"/>
<gene>
    <name evidence="1" type="ORF">MUN76_01305</name>
</gene>
<evidence type="ECO:0000313" key="1">
    <source>
        <dbReference type="EMBL" id="UOQ60651.1"/>
    </source>
</evidence>